<dbReference type="InterPro" id="IPR036095">
    <property type="entry name" value="PTS_EIIB-like_sf"/>
</dbReference>
<dbReference type="InterPro" id="IPR013011">
    <property type="entry name" value="PTS_EIIB_2"/>
</dbReference>
<proteinExistence type="predicted"/>
<sequence length="103" mass="11255">MDIKRKALVACGCGVASSTIVAKKVEDYCGERGIKVEWRICKVAEIPSLAEMIKPDVIVSITAVEDLGNNIPIFDGKPFLTGIGADKVLEKIYDAIKADRERF</sequence>
<gene>
    <name evidence="3" type="ORF">GC105_00280</name>
</gene>
<keyword evidence="4" id="KW-1185">Reference proteome</keyword>
<accession>A0A6A7K512</accession>
<dbReference type="Gene3D" id="3.40.50.2300">
    <property type="match status" value="1"/>
</dbReference>
<protein>
    <submittedName>
        <fullName evidence="3">PTS galactitol transporter subunit IIB</fullName>
    </submittedName>
</protein>
<reference evidence="3 4" key="1">
    <citation type="submission" date="2019-10" db="EMBL/GenBank/DDBJ databases">
        <title>Alkalibaculum tamaniensis sp.nov., a new alkaliphilic acetogen, isolated on methoxylated aromatics from a mud volcano.</title>
        <authorList>
            <person name="Khomyakova M.A."/>
            <person name="Merkel A.Y."/>
            <person name="Bonch-Osmolovskaya E.A."/>
            <person name="Slobodkin A.I."/>
        </authorList>
    </citation>
    <scope>NUCLEOTIDE SEQUENCE [LARGE SCALE GENOMIC DNA]</scope>
    <source>
        <strain evidence="3 4">M08DMB</strain>
    </source>
</reference>
<organism evidence="3 4">
    <name type="scientific">Alkalibaculum sporogenes</name>
    <dbReference type="NCBI Taxonomy" id="2655001"/>
    <lineage>
        <taxon>Bacteria</taxon>
        <taxon>Bacillati</taxon>
        <taxon>Bacillota</taxon>
        <taxon>Clostridia</taxon>
        <taxon>Eubacteriales</taxon>
        <taxon>Eubacteriaceae</taxon>
        <taxon>Alkalibaculum</taxon>
    </lineage>
</organism>
<dbReference type="CDD" id="cd05566">
    <property type="entry name" value="PTS_IIB_galactitol"/>
    <property type="match status" value="1"/>
</dbReference>
<name>A0A6A7K512_9FIRM</name>
<dbReference type="SUPFAM" id="SSF52794">
    <property type="entry name" value="PTS system IIB component-like"/>
    <property type="match status" value="1"/>
</dbReference>
<dbReference type="GO" id="GO:0009401">
    <property type="term" value="P:phosphoenolpyruvate-dependent sugar phosphotransferase system"/>
    <property type="evidence" value="ECO:0007669"/>
    <property type="project" value="InterPro"/>
</dbReference>
<comment type="caution">
    <text evidence="3">The sequence shown here is derived from an EMBL/GenBank/DDBJ whole genome shotgun (WGS) entry which is preliminary data.</text>
</comment>
<dbReference type="InterPro" id="IPR003501">
    <property type="entry name" value="PTS_EIIB_2/3"/>
</dbReference>
<dbReference type="PROSITE" id="PS51099">
    <property type="entry name" value="PTS_EIIB_TYPE_2"/>
    <property type="match status" value="1"/>
</dbReference>
<evidence type="ECO:0000313" key="3">
    <source>
        <dbReference type="EMBL" id="MPW24233.1"/>
    </source>
</evidence>
<evidence type="ECO:0000313" key="4">
    <source>
        <dbReference type="Proteomes" id="UP000440004"/>
    </source>
</evidence>
<dbReference type="Pfam" id="PF02302">
    <property type="entry name" value="PTS_IIB"/>
    <property type="match status" value="1"/>
</dbReference>
<dbReference type="GO" id="GO:0008982">
    <property type="term" value="F:protein-N(PI)-phosphohistidine-sugar phosphotransferase activity"/>
    <property type="evidence" value="ECO:0007669"/>
    <property type="project" value="InterPro"/>
</dbReference>
<evidence type="ECO:0000259" key="2">
    <source>
        <dbReference type="PROSITE" id="PS51099"/>
    </source>
</evidence>
<dbReference type="Proteomes" id="UP000440004">
    <property type="component" value="Unassembled WGS sequence"/>
</dbReference>
<dbReference type="EMBL" id="WHNX01000001">
    <property type="protein sequence ID" value="MPW24233.1"/>
    <property type="molecule type" value="Genomic_DNA"/>
</dbReference>
<feature type="domain" description="PTS EIIB type-2" evidence="2">
    <location>
        <begin position="5"/>
        <end position="100"/>
    </location>
</feature>
<keyword evidence="1" id="KW-0808">Transferase</keyword>
<dbReference type="AlphaFoldDB" id="A0A6A7K512"/>
<evidence type="ECO:0000256" key="1">
    <source>
        <dbReference type="ARBA" id="ARBA00022679"/>
    </source>
</evidence>
<dbReference type="RefSeq" id="WP_152800540.1">
    <property type="nucleotide sequence ID" value="NZ_WHNX01000001.1"/>
</dbReference>